<accession>A0A699WYA5</accession>
<evidence type="ECO:0000313" key="2">
    <source>
        <dbReference type="EMBL" id="GFD51300.1"/>
    </source>
</evidence>
<dbReference type="Pfam" id="PF13393">
    <property type="entry name" value="tRNA-synt_His"/>
    <property type="match status" value="1"/>
</dbReference>
<evidence type="ECO:0000259" key="1">
    <source>
        <dbReference type="Pfam" id="PF13393"/>
    </source>
</evidence>
<feature type="domain" description="Class II Histidinyl-tRNA synthetase (HisRS)-like catalytic core" evidence="1">
    <location>
        <begin position="1"/>
        <end position="96"/>
    </location>
</feature>
<sequence length="96" mass="10369">LARAAGLSGEVEQQLFDALQRKAIDEVVALTENLPADLAAMLRALVNLCGGREVLTAARDRLAKAPAPVIDALDDLLEIAERLSARFPDLPLYFDL</sequence>
<proteinExistence type="predicted"/>
<comment type="caution">
    <text evidence="2">The sequence shown here is derived from an EMBL/GenBank/DDBJ whole genome shotgun (WGS) entry which is preliminary data.</text>
</comment>
<organism evidence="2">
    <name type="scientific">Tanacetum cinerariifolium</name>
    <name type="common">Dalmatian daisy</name>
    <name type="synonym">Chrysanthemum cinerariifolium</name>
    <dbReference type="NCBI Taxonomy" id="118510"/>
    <lineage>
        <taxon>Eukaryota</taxon>
        <taxon>Viridiplantae</taxon>
        <taxon>Streptophyta</taxon>
        <taxon>Embryophyta</taxon>
        <taxon>Tracheophyta</taxon>
        <taxon>Spermatophyta</taxon>
        <taxon>Magnoliopsida</taxon>
        <taxon>eudicotyledons</taxon>
        <taxon>Gunneridae</taxon>
        <taxon>Pentapetalae</taxon>
        <taxon>asterids</taxon>
        <taxon>campanulids</taxon>
        <taxon>Asterales</taxon>
        <taxon>Asteraceae</taxon>
        <taxon>Asteroideae</taxon>
        <taxon>Anthemideae</taxon>
        <taxon>Anthemidinae</taxon>
        <taxon>Tanacetum</taxon>
    </lineage>
</organism>
<dbReference type="AlphaFoldDB" id="A0A699WYA5"/>
<gene>
    <name evidence="2" type="ORF">Tci_923269</name>
</gene>
<feature type="non-terminal residue" evidence="2">
    <location>
        <position position="96"/>
    </location>
</feature>
<protein>
    <recommendedName>
        <fullName evidence="1">Class II Histidinyl-tRNA synthetase (HisRS)-like catalytic core domain-containing protein</fullName>
    </recommendedName>
</protein>
<feature type="non-terminal residue" evidence="2">
    <location>
        <position position="1"/>
    </location>
</feature>
<reference evidence="2" key="1">
    <citation type="journal article" date="2019" name="Sci. Rep.">
        <title>Draft genome of Tanacetum cinerariifolium, the natural source of mosquito coil.</title>
        <authorList>
            <person name="Yamashiro T."/>
            <person name="Shiraishi A."/>
            <person name="Satake H."/>
            <person name="Nakayama K."/>
        </authorList>
    </citation>
    <scope>NUCLEOTIDE SEQUENCE</scope>
</reference>
<dbReference type="InterPro" id="IPR041715">
    <property type="entry name" value="HisRS-like_core"/>
</dbReference>
<dbReference type="EMBL" id="BKCJ011768397">
    <property type="protein sequence ID" value="GFD51300.1"/>
    <property type="molecule type" value="Genomic_DNA"/>
</dbReference>
<name>A0A699WYA5_TANCI</name>